<organism evidence="11 12">
    <name type="scientific">Pseudoprevotella muciniphila</name>
    <dbReference type="NCBI Taxonomy" id="2133944"/>
    <lineage>
        <taxon>Bacteria</taxon>
        <taxon>Pseudomonadati</taxon>
        <taxon>Bacteroidota</taxon>
        <taxon>Bacteroidia</taxon>
        <taxon>Bacteroidales</taxon>
        <taxon>Prevotellaceae</taxon>
        <taxon>Pseudoprevotella</taxon>
    </lineage>
</organism>
<evidence type="ECO:0000256" key="8">
    <source>
        <dbReference type="ARBA" id="ARBA00023204"/>
    </source>
</evidence>
<keyword evidence="6" id="KW-0378">Hydrolase</keyword>
<proteinExistence type="predicted"/>
<keyword evidence="8" id="KW-0234">DNA repair</keyword>
<dbReference type="OrthoDB" id="635146at2"/>
<dbReference type="InterPro" id="IPR036691">
    <property type="entry name" value="Endo/exonu/phosph_ase_sf"/>
</dbReference>
<evidence type="ECO:0000256" key="6">
    <source>
        <dbReference type="ARBA" id="ARBA00022801"/>
    </source>
</evidence>
<dbReference type="PANTHER" id="PTHR15822">
    <property type="entry name" value="TRAF AND TNF RECEPTOR-ASSOCIATED PROTEIN"/>
    <property type="match status" value="1"/>
</dbReference>
<dbReference type="SUPFAM" id="SSF56219">
    <property type="entry name" value="DNase I-like"/>
    <property type="match status" value="1"/>
</dbReference>
<feature type="transmembrane region" description="Helical" evidence="9">
    <location>
        <begin position="24"/>
        <end position="45"/>
    </location>
</feature>
<keyword evidence="5" id="KW-0227">DNA damage</keyword>
<dbReference type="Proteomes" id="UP000249375">
    <property type="component" value="Chromosome"/>
</dbReference>
<dbReference type="GO" id="GO:0046872">
    <property type="term" value="F:metal ion binding"/>
    <property type="evidence" value="ECO:0007669"/>
    <property type="project" value="UniProtKB-KW"/>
</dbReference>
<reference evidence="11 12" key="1">
    <citation type="submission" date="2018-11" db="EMBL/GenBank/DDBJ databases">
        <authorList>
            <person name="Na S.W."/>
            <person name="Baik M."/>
        </authorList>
    </citation>
    <scope>NUCLEOTIDE SEQUENCE [LARGE SCALE GENOMIC DNA]</scope>
    <source>
        <strain evidence="11 12">E39</strain>
    </source>
</reference>
<evidence type="ECO:0000256" key="9">
    <source>
        <dbReference type="SAM" id="Phobius"/>
    </source>
</evidence>
<evidence type="ECO:0000256" key="3">
    <source>
        <dbReference type="ARBA" id="ARBA00022722"/>
    </source>
</evidence>
<evidence type="ECO:0000256" key="7">
    <source>
        <dbReference type="ARBA" id="ARBA00022842"/>
    </source>
</evidence>
<comment type="cofactor">
    <cofactor evidence="2">
        <name>Mg(2+)</name>
        <dbReference type="ChEBI" id="CHEBI:18420"/>
    </cofactor>
</comment>
<evidence type="ECO:0000256" key="4">
    <source>
        <dbReference type="ARBA" id="ARBA00022723"/>
    </source>
</evidence>
<keyword evidence="9" id="KW-1133">Transmembrane helix</keyword>
<feature type="transmembrane region" description="Helical" evidence="9">
    <location>
        <begin position="82"/>
        <end position="100"/>
    </location>
</feature>
<feature type="transmembrane region" description="Helical" evidence="9">
    <location>
        <begin position="51"/>
        <end position="75"/>
    </location>
</feature>
<feature type="domain" description="Endonuclease/exonuclease/phosphatase" evidence="10">
    <location>
        <begin position="116"/>
        <end position="367"/>
    </location>
</feature>
<dbReference type="CDD" id="cd09084">
    <property type="entry name" value="EEP-2"/>
    <property type="match status" value="1"/>
</dbReference>
<sequence length="377" mass="42679">MAKKKDDKEKNGGFIDVFNIMKQLLFVLSVVSASLLTLCSLSVFVNPVRMPWLGVFQLLFPVFLISTVVFILLCLIFVRSKVWLPALILLLNFFSIRNYIPFNIPAETPMGSIKVMTYNTMGFALGKTEKDGRDMMAKYIGDQDADIICLQETAIHHDYFTNKIKKEIERGRTMYLDSISNQTEDISPITCFSKYPIVGKKLLVRQKGNVCAAFELLLAPGDTLSVVNCHLSSMDLSDDEKSGVSGIIHNEDSERAGEAKKSVVMLTTKISVASVKRAEMVEKVCKYLSENRGKNIILMGDFNDTPISYAHQRFSYYLTDCYVASGQGFGRSFNKNSMVVRIDNIFCSAQWKPYNCYVDNSILWSDHYPMICYLKRD</sequence>
<dbReference type="KEGG" id="alq:C7Y71_006965"/>
<name>A0A5P8E6V6_9BACT</name>
<dbReference type="GO" id="GO:0004518">
    <property type="term" value="F:nuclease activity"/>
    <property type="evidence" value="ECO:0007669"/>
    <property type="project" value="UniProtKB-KW"/>
</dbReference>
<comment type="cofactor">
    <cofactor evidence="1">
        <name>Mn(2+)</name>
        <dbReference type="ChEBI" id="CHEBI:29035"/>
    </cofactor>
</comment>
<keyword evidence="12" id="KW-1185">Reference proteome</keyword>
<dbReference type="InterPro" id="IPR005135">
    <property type="entry name" value="Endo/exonuclease/phosphatase"/>
</dbReference>
<evidence type="ECO:0000256" key="5">
    <source>
        <dbReference type="ARBA" id="ARBA00022763"/>
    </source>
</evidence>
<keyword evidence="7" id="KW-0460">Magnesium</keyword>
<evidence type="ECO:0000256" key="2">
    <source>
        <dbReference type="ARBA" id="ARBA00001946"/>
    </source>
</evidence>
<evidence type="ECO:0000313" key="12">
    <source>
        <dbReference type="Proteomes" id="UP000249375"/>
    </source>
</evidence>
<evidence type="ECO:0000256" key="1">
    <source>
        <dbReference type="ARBA" id="ARBA00001936"/>
    </source>
</evidence>
<dbReference type="AlphaFoldDB" id="A0A5P8E6V6"/>
<dbReference type="RefSeq" id="WP_111898331.1">
    <property type="nucleotide sequence ID" value="NZ_CP033459.1"/>
</dbReference>
<gene>
    <name evidence="11" type="ORF">C7Y71_006965</name>
</gene>
<dbReference type="InterPro" id="IPR051547">
    <property type="entry name" value="TDP2-like"/>
</dbReference>
<keyword evidence="4" id="KW-0479">Metal-binding</keyword>
<dbReference type="GO" id="GO:0016787">
    <property type="term" value="F:hydrolase activity"/>
    <property type="evidence" value="ECO:0007669"/>
    <property type="project" value="UniProtKB-KW"/>
</dbReference>
<dbReference type="Gene3D" id="3.60.10.10">
    <property type="entry name" value="Endonuclease/exonuclease/phosphatase"/>
    <property type="match status" value="1"/>
</dbReference>
<keyword evidence="9" id="KW-0812">Transmembrane</keyword>
<accession>A0A5P8E6V6</accession>
<keyword evidence="3" id="KW-0540">Nuclease</keyword>
<evidence type="ECO:0000259" key="10">
    <source>
        <dbReference type="Pfam" id="PF03372"/>
    </source>
</evidence>
<dbReference type="Pfam" id="PF03372">
    <property type="entry name" value="Exo_endo_phos"/>
    <property type="match status" value="1"/>
</dbReference>
<protein>
    <recommendedName>
        <fullName evidence="10">Endonuclease/exonuclease/phosphatase domain-containing protein</fullName>
    </recommendedName>
</protein>
<dbReference type="EMBL" id="CP033459">
    <property type="protein sequence ID" value="QFQ12779.1"/>
    <property type="molecule type" value="Genomic_DNA"/>
</dbReference>
<keyword evidence="9" id="KW-0472">Membrane</keyword>
<dbReference type="PANTHER" id="PTHR15822:SF4">
    <property type="entry name" value="TYROSYL-DNA PHOSPHODIESTERASE 2"/>
    <property type="match status" value="1"/>
</dbReference>
<dbReference type="GO" id="GO:0006281">
    <property type="term" value="P:DNA repair"/>
    <property type="evidence" value="ECO:0007669"/>
    <property type="project" value="UniProtKB-KW"/>
</dbReference>
<evidence type="ECO:0000313" key="11">
    <source>
        <dbReference type="EMBL" id="QFQ12779.1"/>
    </source>
</evidence>